<dbReference type="SUPFAM" id="SSF55048">
    <property type="entry name" value="Probable ACP-binding domain of malonyl-CoA ACP transacylase"/>
    <property type="match status" value="1"/>
</dbReference>
<dbReference type="Proteomes" id="UP000622245">
    <property type="component" value="Unassembled WGS sequence"/>
</dbReference>
<protein>
    <submittedName>
        <fullName evidence="5">Polyketide synthase dehydratase domain-containing protein</fullName>
    </submittedName>
</protein>
<feature type="region of interest" description="C-terminal hotdog fold" evidence="3">
    <location>
        <begin position="450"/>
        <end position="592"/>
    </location>
</feature>
<dbReference type="InterPro" id="IPR049900">
    <property type="entry name" value="PKS_mFAS_DH"/>
</dbReference>
<feature type="domain" description="PKS/mFAS DH" evidence="4">
    <location>
        <begin position="317"/>
        <end position="592"/>
    </location>
</feature>
<feature type="active site" description="Proton donor; for dehydratase activity" evidence="3">
    <location>
        <position position="511"/>
    </location>
</feature>
<gene>
    <name evidence="5" type="ORF">JM949_28980</name>
</gene>
<keyword evidence="1" id="KW-0808">Transferase</keyword>
<comment type="caution">
    <text evidence="5">The sequence shown here is derived from an EMBL/GenBank/DDBJ whole genome shotgun (WGS) entry which is preliminary data.</text>
</comment>
<evidence type="ECO:0000313" key="6">
    <source>
        <dbReference type="Proteomes" id="UP000622245"/>
    </source>
</evidence>
<dbReference type="Pfam" id="PF00698">
    <property type="entry name" value="Acyl_transf_1"/>
    <property type="match status" value="1"/>
</dbReference>
<keyword evidence="6" id="KW-1185">Reference proteome</keyword>
<dbReference type="SMART" id="SM00826">
    <property type="entry name" value="PKS_DH"/>
    <property type="match status" value="1"/>
</dbReference>
<feature type="region of interest" description="N-terminal hotdog fold" evidence="3">
    <location>
        <begin position="317"/>
        <end position="438"/>
    </location>
</feature>
<dbReference type="PANTHER" id="PTHR43775">
    <property type="entry name" value="FATTY ACID SYNTHASE"/>
    <property type="match status" value="1"/>
</dbReference>
<dbReference type="Pfam" id="PF21089">
    <property type="entry name" value="PKS_DH_N"/>
    <property type="match status" value="1"/>
</dbReference>
<dbReference type="InterPro" id="IPR014043">
    <property type="entry name" value="Acyl_transferase_dom"/>
</dbReference>
<dbReference type="PANTHER" id="PTHR43775:SF51">
    <property type="entry name" value="INACTIVE PHENOLPHTHIOCEROL SYNTHESIS POLYKETIDE SYNTHASE TYPE I PKS1-RELATED"/>
    <property type="match status" value="1"/>
</dbReference>
<name>A0ABS1YNK3_9ACTN</name>
<dbReference type="PROSITE" id="PS52019">
    <property type="entry name" value="PKS_MFAS_DH"/>
    <property type="match status" value="1"/>
</dbReference>
<dbReference type="Gene3D" id="3.10.129.110">
    <property type="entry name" value="Polyketide synthase dehydratase"/>
    <property type="match status" value="1"/>
</dbReference>
<dbReference type="InterPro" id="IPR050091">
    <property type="entry name" value="PKS_NRPS_Biosynth_Enz"/>
</dbReference>
<dbReference type="InterPro" id="IPR049552">
    <property type="entry name" value="PKS_DH_N"/>
</dbReference>
<evidence type="ECO:0000259" key="4">
    <source>
        <dbReference type="PROSITE" id="PS52019"/>
    </source>
</evidence>
<evidence type="ECO:0000313" key="5">
    <source>
        <dbReference type="EMBL" id="MBM0279022.1"/>
    </source>
</evidence>
<keyword evidence="2" id="KW-0012">Acyltransferase</keyword>
<dbReference type="InterPro" id="IPR049551">
    <property type="entry name" value="PKS_DH_C"/>
</dbReference>
<dbReference type="InterPro" id="IPR016035">
    <property type="entry name" value="Acyl_Trfase/lysoPLipase"/>
</dbReference>
<dbReference type="Gene3D" id="3.30.70.3290">
    <property type="match status" value="1"/>
</dbReference>
<dbReference type="InterPro" id="IPR001227">
    <property type="entry name" value="Ac_transferase_dom_sf"/>
</dbReference>
<dbReference type="InterPro" id="IPR020807">
    <property type="entry name" value="PKS_DH"/>
</dbReference>
<accession>A0ABS1YNK3</accession>
<dbReference type="Pfam" id="PF14765">
    <property type="entry name" value="PS-DH"/>
    <property type="match status" value="1"/>
</dbReference>
<evidence type="ECO:0000256" key="2">
    <source>
        <dbReference type="ARBA" id="ARBA00023315"/>
    </source>
</evidence>
<feature type="active site" description="Proton acceptor; for dehydratase activity" evidence="3">
    <location>
        <position position="349"/>
    </location>
</feature>
<dbReference type="SMART" id="SM00827">
    <property type="entry name" value="PKS_AT"/>
    <property type="match status" value="1"/>
</dbReference>
<sequence>MGRELAATFGVFARVWDEALSLLDADVVRTADDETLARTGLAQPALFAFEVAMCRLWESCGVTPAYLLGHSIGELAAAHVAGALSLGDACRLVSARGRLMQALPAGGAMVAIEASEAEVAGLPVAAVNGPNSVVITGPVDLVDEAADRWRAQGRRVRRLNVSHAFHSAAMEPMLAEFGEVAAGISYQPPRIAVVSNVTGDLIREFSAEYWVRHVRETVRFGDGIDLLTARGVATFVEVGPDGVLSGQGRHGRYVPSSRRDRDEVETVVAALARAHVAGARVDWTTVLPAGPPVTLPTYPFQRERYWLSAAPATRTGHPLVTAVAELADDGGLLLTGQLSTTDQQWLGDHVVQGTVIVPGVALAELALHAADRAGAEGLAELVHDAPLTVPAGVRVALQLRVGPADPDGGRTFGIHARQPGESWTRHATGRLTGTADAPAAPEPVWPPDGAEPIDVREHYQRFADAGFALGPAFQGLRAAWRHGGHTYAEVVLAQPQHPEAARFGIHPALFDAALHAGGLTALAAGTDAVRGRVPFAWRGVRLHATGATALRVRLTPDPSGDGMAIAMTDPAGAPVADIDRLVTRALPAAGPDRRAGALYQLEWVPLPPAPATDRPWRCTTSTTYARRWISRSANPAPAWRS</sequence>
<reference evidence="5 6" key="1">
    <citation type="submission" date="2021-01" db="EMBL/GenBank/DDBJ databases">
        <title>Draft genome sequence of Micromonospora sp. strain STR1s_6.</title>
        <authorList>
            <person name="Karlyshev A."/>
            <person name="Jawad R."/>
        </authorList>
    </citation>
    <scope>NUCLEOTIDE SEQUENCE [LARGE SCALE GENOMIC DNA]</scope>
    <source>
        <strain evidence="5 6">STR1S-6</strain>
    </source>
</reference>
<organism evidence="5 6">
    <name type="scientific">Micromonospora tarensis</name>
    <dbReference type="NCBI Taxonomy" id="2806100"/>
    <lineage>
        <taxon>Bacteria</taxon>
        <taxon>Bacillati</taxon>
        <taxon>Actinomycetota</taxon>
        <taxon>Actinomycetes</taxon>
        <taxon>Micromonosporales</taxon>
        <taxon>Micromonosporaceae</taxon>
        <taxon>Micromonospora</taxon>
    </lineage>
</organism>
<evidence type="ECO:0000256" key="3">
    <source>
        <dbReference type="PROSITE-ProRule" id="PRU01363"/>
    </source>
</evidence>
<dbReference type="InterPro" id="IPR016036">
    <property type="entry name" value="Malonyl_transacylase_ACP-bd"/>
</dbReference>
<evidence type="ECO:0000256" key="1">
    <source>
        <dbReference type="ARBA" id="ARBA00022679"/>
    </source>
</evidence>
<dbReference type="InterPro" id="IPR042104">
    <property type="entry name" value="PKS_dehydratase_sf"/>
</dbReference>
<dbReference type="SUPFAM" id="SSF52151">
    <property type="entry name" value="FabD/lysophospholipase-like"/>
    <property type="match status" value="1"/>
</dbReference>
<dbReference type="EMBL" id="JAEVHL010000229">
    <property type="protein sequence ID" value="MBM0279022.1"/>
    <property type="molecule type" value="Genomic_DNA"/>
</dbReference>
<proteinExistence type="predicted"/>
<dbReference type="Gene3D" id="3.40.366.10">
    <property type="entry name" value="Malonyl-Coenzyme A Acyl Carrier Protein, domain 2"/>
    <property type="match status" value="1"/>
</dbReference>